<dbReference type="SUPFAM" id="SSF54001">
    <property type="entry name" value="Cysteine proteinases"/>
    <property type="match status" value="1"/>
</dbReference>
<evidence type="ECO:0000313" key="4">
    <source>
        <dbReference type="Proteomes" id="UP001501153"/>
    </source>
</evidence>
<reference evidence="4" key="1">
    <citation type="journal article" date="2019" name="Int. J. Syst. Evol. Microbiol.">
        <title>The Global Catalogue of Microorganisms (GCM) 10K type strain sequencing project: providing services to taxonomists for standard genome sequencing and annotation.</title>
        <authorList>
            <consortium name="The Broad Institute Genomics Platform"/>
            <consortium name="The Broad Institute Genome Sequencing Center for Infectious Disease"/>
            <person name="Wu L."/>
            <person name="Ma J."/>
        </authorList>
    </citation>
    <scope>NUCLEOTIDE SEQUENCE [LARGE SCALE GENOMIC DNA]</scope>
    <source>
        <strain evidence="4">JCM 17923</strain>
    </source>
</reference>
<dbReference type="Gene3D" id="3.30.2140.10">
    <property type="entry name" value="Arylamine N-acetyltransferase"/>
    <property type="match status" value="1"/>
</dbReference>
<dbReference type="PRINTS" id="PR01543">
    <property type="entry name" value="ANATRNSFRASE"/>
</dbReference>
<sequence>MTEPTINLAAYLARTGYQGPLDATADTLVGLHRAHAFSIPFENLDIHLGRSIRLDAAGIEQKLVHERRGGYCFEQNGLFRLVLQQLGFDVSCLVGRNLLAGYPLRPRAHQILLVQLQGQPWLVDLGFGANSLIEPIPLVAGPEFQQGFDCYRLQAAPLLNFHLQLLINGEWQTLYGFALDEAQPSDYQMMNYFYSQSPDSPFRQQRITTRSGPGYRVSLVDYELKIRRAEGATVTTLPDEAAYHEALATHFGVELPLGAFPARPGAARLA</sequence>
<organism evidence="3 4">
    <name type="scientific">Hymenobacter saemangeumensis</name>
    <dbReference type="NCBI Taxonomy" id="1084522"/>
    <lineage>
        <taxon>Bacteria</taxon>
        <taxon>Pseudomonadati</taxon>
        <taxon>Bacteroidota</taxon>
        <taxon>Cytophagia</taxon>
        <taxon>Cytophagales</taxon>
        <taxon>Hymenobacteraceae</taxon>
        <taxon>Hymenobacter</taxon>
    </lineage>
</organism>
<dbReference type="Gene3D" id="2.40.128.150">
    <property type="entry name" value="Cysteine proteinases"/>
    <property type="match status" value="1"/>
</dbReference>
<dbReference type="InterPro" id="IPR038765">
    <property type="entry name" value="Papain-like_cys_pep_sf"/>
</dbReference>
<name>A0ABP8IT25_9BACT</name>
<comment type="caution">
    <text evidence="3">The sequence shown here is derived from an EMBL/GenBank/DDBJ whole genome shotgun (WGS) entry which is preliminary data.</text>
</comment>
<evidence type="ECO:0000256" key="1">
    <source>
        <dbReference type="ARBA" id="ARBA00006547"/>
    </source>
</evidence>
<dbReference type="PANTHER" id="PTHR11786:SF0">
    <property type="entry name" value="ARYLAMINE N-ACETYLTRANSFERASE 4-RELATED"/>
    <property type="match status" value="1"/>
</dbReference>
<dbReference type="Pfam" id="PF00797">
    <property type="entry name" value="Acetyltransf_2"/>
    <property type="match status" value="1"/>
</dbReference>
<dbReference type="Proteomes" id="UP001501153">
    <property type="component" value="Unassembled WGS sequence"/>
</dbReference>
<keyword evidence="4" id="KW-1185">Reference proteome</keyword>
<evidence type="ECO:0000313" key="3">
    <source>
        <dbReference type="EMBL" id="GAA4369233.1"/>
    </source>
</evidence>
<dbReference type="PANTHER" id="PTHR11786">
    <property type="entry name" value="N-HYDROXYARYLAMINE O-ACETYLTRANSFERASE"/>
    <property type="match status" value="1"/>
</dbReference>
<evidence type="ECO:0000256" key="2">
    <source>
        <dbReference type="RuleBase" id="RU003452"/>
    </source>
</evidence>
<dbReference type="RefSeq" id="WP_345238192.1">
    <property type="nucleotide sequence ID" value="NZ_BAABGZ010000080.1"/>
</dbReference>
<dbReference type="InterPro" id="IPR001447">
    <property type="entry name" value="Arylamine_N-AcTrfase"/>
</dbReference>
<proteinExistence type="inferred from homology"/>
<comment type="similarity">
    <text evidence="1 2">Belongs to the arylamine N-acetyltransferase family.</text>
</comment>
<accession>A0ABP8IT25</accession>
<gene>
    <name evidence="3" type="primary">nhoA</name>
    <name evidence="3" type="ORF">GCM10023185_42700</name>
</gene>
<protein>
    <submittedName>
        <fullName evidence="3">N-hydroxyarylamine O-acetyltransferase</fullName>
    </submittedName>
</protein>
<dbReference type="EMBL" id="BAABGZ010000080">
    <property type="protein sequence ID" value="GAA4369233.1"/>
    <property type="molecule type" value="Genomic_DNA"/>
</dbReference>